<dbReference type="Proteomes" id="UP000198889">
    <property type="component" value="Unassembled WGS sequence"/>
</dbReference>
<name>A0A1G4T897_9HYPH</name>
<accession>A0A1G4T897</accession>
<gene>
    <name evidence="2" type="ORF">SAMN05660859_2719</name>
</gene>
<evidence type="ECO:0000256" key="1">
    <source>
        <dbReference type="SAM" id="SignalP"/>
    </source>
</evidence>
<dbReference type="EMBL" id="FMTP01000004">
    <property type="protein sequence ID" value="SCW77556.1"/>
    <property type="molecule type" value="Genomic_DNA"/>
</dbReference>
<sequence>MRRRLHLTVLMVALAVLVPGLARAQEKPADAVPQPAVLLALLRGTLMALNQANITGNYSVLRDLAAPSFRDANSSAALADRFRAWREGRLDFAAVVLLDAKLSAAPAIGPDGALRLRGHFPTAPLRIGFDVAFLPVEGHWRLGAITAEPLEPEATGSVARAVEVPAKPVAPAPIATAATEAPATFTLPELPPAASLGIPLPPGDRPRG</sequence>
<proteinExistence type="predicted"/>
<feature type="signal peptide" evidence="1">
    <location>
        <begin position="1"/>
        <end position="24"/>
    </location>
</feature>
<dbReference type="RefSeq" id="WP_091440505.1">
    <property type="nucleotide sequence ID" value="NZ_FMTP01000004.1"/>
</dbReference>
<evidence type="ECO:0000313" key="2">
    <source>
        <dbReference type="EMBL" id="SCW77556.1"/>
    </source>
</evidence>
<dbReference type="AlphaFoldDB" id="A0A1G4T897"/>
<evidence type="ECO:0000313" key="3">
    <source>
        <dbReference type="Proteomes" id="UP000198889"/>
    </source>
</evidence>
<protein>
    <submittedName>
        <fullName evidence="2">Uncharacterized protein</fullName>
    </submittedName>
</protein>
<keyword evidence="1" id="KW-0732">Signal</keyword>
<reference evidence="3" key="1">
    <citation type="submission" date="2016-10" db="EMBL/GenBank/DDBJ databases">
        <authorList>
            <person name="Varghese N."/>
            <person name="Submissions S."/>
        </authorList>
    </citation>
    <scope>NUCLEOTIDE SEQUENCE [LARGE SCALE GENOMIC DNA]</scope>
    <source>
        <strain evidence="3">CGMCC 1.1761</strain>
    </source>
</reference>
<keyword evidence="3" id="KW-1185">Reference proteome</keyword>
<organism evidence="2 3">
    <name type="scientific">Ancylobacter rudongensis</name>
    <dbReference type="NCBI Taxonomy" id="177413"/>
    <lineage>
        <taxon>Bacteria</taxon>
        <taxon>Pseudomonadati</taxon>
        <taxon>Pseudomonadota</taxon>
        <taxon>Alphaproteobacteria</taxon>
        <taxon>Hyphomicrobiales</taxon>
        <taxon>Xanthobacteraceae</taxon>
        <taxon>Ancylobacter</taxon>
    </lineage>
</organism>
<feature type="chain" id="PRO_5011660123" evidence="1">
    <location>
        <begin position="25"/>
        <end position="208"/>
    </location>
</feature>